<evidence type="ECO:0000313" key="2">
    <source>
        <dbReference type="EMBL" id="KAK9932589.1"/>
    </source>
</evidence>
<dbReference type="Proteomes" id="UP001457282">
    <property type="component" value="Unassembled WGS sequence"/>
</dbReference>
<feature type="region of interest" description="Disordered" evidence="1">
    <location>
        <begin position="70"/>
        <end position="95"/>
    </location>
</feature>
<evidence type="ECO:0000256" key="1">
    <source>
        <dbReference type="SAM" id="MobiDB-lite"/>
    </source>
</evidence>
<accession>A0AAW1X8H3</accession>
<dbReference type="AlphaFoldDB" id="A0AAW1X8H3"/>
<comment type="caution">
    <text evidence="2">The sequence shown here is derived from an EMBL/GenBank/DDBJ whole genome shotgun (WGS) entry which is preliminary data.</text>
</comment>
<keyword evidence="3" id="KW-1185">Reference proteome</keyword>
<organism evidence="2 3">
    <name type="scientific">Rubus argutus</name>
    <name type="common">Southern blackberry</name>
    <dbReference type="NCBI Taxonomy" id="59490"/>
    <lineage>
        <taxon>Eukaryota</taxon>
        <taxon>Viridiplantae</taxon>
        <taxon>Streptophyta</taxon>
        <taxon>Embryophyta</taxon>
        <taxon>Tracheophyta</taxon>
        <taxon>Spermatophyta</taxon>
        <taxon>Magnoliopsida</taxon>
        <taxon>eudicotyledons</taxon>
        <taxon>Gunneridae</taxon>
        <taxon>Pentapetalae</taxon>
        <taxon>rosids</taxon>
        <taxon>fabids</taxon>
        <taxon>Rosales</taxon>
        <taxon>Rosaceae</taxon>
        <taxon>Rosoideae</taxon>
        <taxon>Rosoideae incertae sedis</taxon>
        <taxon>Rubus</taxon>
    </lineage>
</organism>
<sequence length="95" mass="10840">MALGFTVERQRFDLWLKGFGTVVRPWIGEVENEGAWQKWLGLVELVAVMFVIDGVRGLRELPWFEKAEGRGDGDYGLKQNEDGLEKEGEVRVGSW</sequence>
<protein>
    <submittedName>
        <fullName evidence="2">Uncharacterized protein</fullName>
    </submittedName>
</protein>
<name>A0AAW1X8H3_RUBAR</name>
<dbReference type="EMBL" id="JBEDUW010000004">
    <property type="protein sequence ID" value="KAK9932589.1"/>
    <property type="molecule type" value="Genomic_DNA"/>
</dbReference>
<gene>
    <name evidence="2" type="ORF">M0R45_019820</name>
</gene>
<proteinExistence type="predicted"/>
<reference evidence="2 3" key="1">
    <citation type="journal article" date="2023" name="G3 (Bethesda)">
        <title>A chromosome-length genome assembly and annotation of blackberry (Rubus argutus, cv. 'Hillquist').</title>
        <authorList>
            <person name="Bruna T."/>
            <person name="Aryal R."/>
            <person name="Dudchenko O."/>
            <person name="Sargent D.J."/>
            <person name="Mead D."/>
            <person name="Buti M."/>
            <person name="Cavallini A."/>
            <person name="Hytonen T."/>
            <person name="Andres J."/>
            <person name="Pham M."/>
            <person name="Weisz D."/>
            <person name="Mascagni F."/>
            <person name="Usai G."/>
            <person name="Natali L."/>
            <person name="Bassil N."/>
            <person name="Fernandez G.E."/>
            <person name="Lomsadze A."/>
            <person name="Armour M."/>
            <person name="Olukolu B."/>
            <person name="Poorten T."/>
            <person name="Britton C."/>
            <person name="Davik J."/>
            <person name="Ashrafi H."/>
            <person name="Aiden E.L."/>
            <person name="Borodovsky M."/>
            <person name="Worthington M."/>
        </authorList>
    </citation>
    <scope>NUCLEOTIDE SEQUENCE [LARGE SCALE GENOMIC DNA]</scope>
    <source>
        <strain evidence="2">PI 553951</strain>
    </source>
</reference>
<evidence type="ECO:0000313" key="3">
    <source>
        <dbReference type="Proteomes" id="UP001457282"/>
    </source>
</evidence>